<keyword evidence="2" id="KW-0472">Membrane</keyword>
<organism evidence="3 5">
    <name type="scientific">Parabacteroides merdae</name>
    <dbReference type="NCBI Taxonomy" id="46503"/>
    <lineage>
        <taxon>Bacteria</taxon>
        <taxon>Pseudomonadati</taxon>
        <taxon>Bacteroidota</taxon>
        <taxon>Bacteroidia</taxon>
        <taxon>Bacteroidales</taxon>
        <taxon>Tannerellaceae</taxon>
        <taxon>Parabacteroides</taxon>
    </lineage>
</organism>
<comment type="caution">
    <text evidence="3">The sequence shown here is derived from an EMBL/GenBank/DDBJ whole genome shotgun (WGS) entry which is preliminary data.</text>
</comment>
<dbReference type="Proteomes" id="UP000437446">
    <property type="component" value="Unassembled WGS sequence"/>
</dbReference>
<keyword evidence="2" id="KW-1133">Transmembrane helix</keyword>
<protein>
    <submittedName>
        <fullName evidence="3">Uncharacterized protein</fullName>
    </submittedName>
</protein>
<accession>A0A4Q5CE64</accession>
<dbReference type="RefSeq" id="WP_008778308.1">
    <property type="nucleotide sequence ID" value="NZ_CACRUV010000012.1"/>
</dbReference>
<gene>
    <name evidence="3" type="ORF">GMD66_11045</name>
    <name evidence="4" type="ORF">GME02_12395</name>
</gene>
<feature type="region of interest" description="Disordered" evidence="1">
    <location>
        <begin position="90"/>
        <end position="158"/>
    </location>
</feature>
<evidence type="ECO:0000313" key="5">
    <source>
        <dbReference type="Proteomes" id="UP000437446"/>
    </source>
</evidence>
<feature type="compositionally biased region" description="Basic and acidic residues" evidence="1">
    <location>
        <begin position="98"/>
        <end position="119"/>
    </location>
</feature>
<dbReference type="Proteomes" id="UP000482671">
    <property type="component" value="Unassembled WGS sequence"/>
</dbReference>
<keyword evidence="2" id="KW-0812">Transmembrane</keyword>
<feature type="compositionally biased region" description="Gly residues" evidence="1">
    <location>
        <begin position="136"/>
        <end position="146"/>
    </location>
</feature>
<name>A0A4Q5CE64_9BACT</name>
<dbReference type="AlphaFoldDB" id="A0A4Q5CE64"/>
<feature type="transmembrane region" description="Helical" evidence="2">
    <location>
        <begin position="6"/>
        <end position="29"/>
    </location>
</feature>
<evidence type="ECO:0000313" key="3">
    <source>
        <dbReference type="EMBL" id="MTU29728.1"/>
    </source>
</evidence>
<sequence>MDLSEFMNIILGGGLVGTVATIGSLRATVRKAKAEAMKAEAGAEAMRIDNAEHATRILMENIVKPLKDEFCETKKELARNTREMARLRKAIDTAGNCPHRDDCPVLDRLRESPKEHEPGSPDGNGKRRQRERKSTGGTGDGGGTGEFGEADYTGGQPP</sequence>
<evidence type="ECO:0000256" key="2">
    <source>
        <dbReference type="SAM" id="Phobius"/>
    </source>
</evidence>
<dbReference type="EMBL" id="WNCR01000004">
    <property type="protein sequence ID" value="MTU29728.1"/>
    <property type="molecule type" value="Genomic_DNA"/>
</dbReference>
<evidence type="ECO:0000313" key="4">
    <source>
        <dbReference type="EMBL" id="MTV02436.1"/>
    </source>
</evidence>
<reference evidence="5 6" key="1">
    <citation type="journal article" date="2019" name="Nat. Med.">
        <title>A library of human gut bacterial isolates paired with longitudinal multiomics data enables mechanistic microbiome research.</title>
        <authorList>
            <person name="Poyet M."/>
            <person name="Groussin M."/>
            <person name="Gibbons S.M."/>
            <person name="Avila-Pacheco J."/>
            <person name="Jiang X."/>
            <person name="Kearney S.M."/>
            <person name="Perrotta A.R."/>
            <person name="Berdy B."/>
            <person name="Zhao S."/>
            <person name="Lieberman T.D."/>
            <person name="Swanson P.K."/>
            <person name="Smith M."/>
            <person name="Roesemann S."/>
            <person name="Alexander J.E."/>
            <person name="Rich S.A."/>
            <person name="Livny J."/>
            <person name="Vlamakis H."/>
            <person name="Clish C."/>
            <person name="Bullock K."/>
            <person name="Deik A."/>
            <person name="Scott J."/>
            <person name="Pierce K.A."/>
            <person name="Xavier R.J."/>
            <person name="Alm E.J."/>
        </authorList>
    </citation>
    <scope>NUCLEOTIDE SEQUENCE [LARGE SCALE GENOMIC DNA]</scope>
    <source>
        <strain evidence="4 6">BIOML-A11</strain>
        <strain evidence="3 5">BIOML-A25</strain>
    </source>
</reference>
<dbReference type="EMBL" id="WNDD01000013">
    <property type="protein sequence ID" value="MTV02436.1"/>
    <property type="molecule type" value="Genomic_DNA"/>
</dbReference>
<proteinExistence type="predicted"/>
<evidence type="ECO:0000256" key="1">
    <source>
        <dbReference type="SAM" id="MobiDB-lite"/>
    </source>
</evidence>
<evidence type="ECO:0000313" key="6">
    <source>
        <dbReference type="Proteomes" id="UP000482671"/>
    </source>
</evidence>